<dbReference type="AlphaFoldDB" id="A0A0V0TZ40"/>
<dbReference type="EMBL" id="JYDJ01000099">
    <property type="protein sequence ID" value="KRX44294.1"/>
    <property type="molecule type" value="Genomic_DNA"/>
</dbReference>
<comment type="caution">
    <text evidence="1">The sequence shown here is derived from an EMBL/GenBank/DDBJ whole genome shotgun (WGS) entry which is preliminary data.</text>
</comment>
<accession>A0A0V0TZ40</accession>
<sequence length="99" mass="10871">MSILSYVSTSEQDLDKSIICLKNQEYGANGFNSSTKGAPKLTSKNAVSTVLTMGKTTNEKLSIASAIQLNREMKCLQIGPTENDLHNLFSKYGKIIRIE</sequence>
<organism evidence="1 2">
    <name type="scientific">Trichinella murrelli</name>
    <dbReference type="NCBI Taxonomy" id="144512"/>
    <lineage>
        <taxon>Eukaryota</taxon>
        <taxon>Metazoa</taxon>
        <taxon>Ecdysozoa</taxon>
        <taxon>Nematoda</taxon>
        <taxon>Enoplea</taxon>
        <taxon>Dorylaimia</taxon>
        <taxon>Trichinellida</taxon>
        <taxon>Trichinellidae</taxon>
        <taxon>Trichinella</taxon>
    </lineage>
</organism>
<evidence type="ECO:0000313" key="1">
    <source>
        <dbReference type="EMBL" id="KRX44294.1"/>
    </source>
</evidence>
<proteinExistence type="predicted"/>
<protein>
    <recommendedName>
        <fullName evidence="3">RRM domain-containing protein</fullName>
    </recommendedName>
</protein>
<dbReference type="Proteomes" id="UP000055048">
    <property type="component" value="Unassembled WGS sequence"/>
</dbReference>
<evidence type="ECO:0000313" key="2">
    <source>
        <dbReference type="Proteomes" id="UP000055048"/>
    </source>
</evidence>
<name>A0A0V0TZ40_9BILA</name>
<reference evidence="1 2" key="1">
    <citation type="submission" date="2015-01" db="EMBL/GenBank/DDBJ databases">
        <title>Evolution of Trichinella species and genotypes.</title>
        <authorList>
            <person name="Korhonen P.K."/>
            <person name="Edoardo P."/>
            <person name="Giuseppe L.R."/>
            <person name="Gasser R.B."/>
        </authorList>
    </citation>
    <scope>NUCLEOTIDE SEQUENCE [LARGE SCALE GENOMIC DNA]</scope>
    <source>
        <strain evidence="1">ISS417</strain>
    </source>
</reference>
<evidence type="ECO:0008006" key="3">
    <source>
        <dbReference type="Google" id="ProtNLM"/>
    </source>
</evidence>
<keyword evidence="2" id="KW-1185">Reference proteome</keyword>
<gene>
    <name evidence="1" type="ORF">T05_13139</name>
</gene>